<evidence type="ECO:0000313" key="1">
    <source>
        <dbReference type="EMBL" id="KIJ43033.1"/>
    </source>
</evidence>
<dbReference type="EMBL" id="KN837126">
    <property type="protein sequence ID" value="KIJ43033.1"/>
    <property type="molecule type" value="Genomic_DNA"/>
</dbReference>
<dbReference type="Proteomes" id="UP000054279">
    <property type="component" value="Unassembled WGS sequence"/>
</dbReference>
<proteinExistence type="predicted"/>
<gene>
    <name evidence="1" type="ORF">M422DRAFT_253826</name>
</gene>
<name>A0A0C9UJ03_SPHS4</name>
<reference evidence="1 2" key="1">
    <citation type="submission" date="2014-06" db="EMBL/GenBank/DDBJ databases">
        <title>Evolutionary Origins and Diversification of the Mycorrhizal Mutualists.</title>
        <authorList>
            <consortium name="DOE Joint Genome Institute"/>
            <consortium name="Mycorrhizal Genomics Consortium"/>
            <person name="Kohler A."/>
            <person name="Kuo A."/>
            <person name="Nagy L.G."/>
            <person name="Floudas D."/>
            <person name="Copeland A."/>
            <person name="Barry K.W."/>
            <person name="Cichocki N."/>
            <person name="Veneault-Fourrey C."/>
            <person name="LaButti K."/>
            <person name="Lindquist E.A."/>
            <person name="Lipzen A."/>
            <person name="Lundell T."/>
            <person name="Morin E."/>
            <person name="Murat C."/>
            <person name="Riley R."/>
            <person name="Ohm R."/>
            <person name="Sun H."/>
            <person name="Tunlid A."/>
            <person name="Henrissat B."/>
            <person name="Grigoriev I.V."/>
            <person name="Hibbett D.S."/>
            <person name="Martin F."/>
        </authorList>
    </citation>
    <scope>NUCLEOTIDE SEQUENCE [LARGE SCALE GENOMIC DNA]</scope>
    <source>
        <strain evidence="1 2">SS14</strain>
    </source>
</reference>
<organism evidence="1 2">
    <name type="scientific">Sphaerobolus stellatus (strain SS14)</name>
    <dbReference type="NCBI Taxonomy" id="990650"/>
    <lineage>
        <taxon>Eukaryota</taxon>
        <taxon>Fungi</taxon>
        <taxon>Dikarya</taxon>
        <taxon>Basidiomycota</taxon>
        <taxon>Agaricomycotina</taxon>
        <taxon>Agaricomycetes</taxon>
        <taxon>Phallomycetidae</taxon>
        <taxon>Geastrales</taxon>
        <taxon>Sphaerobolaceae</taxon>
        <taxon>Sphaerobolus</taxon>
    </lineage>
</organism>
<evidence type="ECO:0000313" key="2">
    <source>
        <dbReference type="Proteomes" id="UP000054279"/>
    </source>
</evidence>
<accession>A0A0C9UJ03</accession>
<protein>
    <submittedName>
        <fullName evidence="1">Uncharacterized protein</fullName>
    </submittedName>
</protein>
<dbReference type="HOGENOM" id="CLU_3051938_0_0_1"/>
<sequence length="54" mass="5944">MSGPFAARKRGVVDGVRSSIAAWALKSNQGKLKIVKRDDVIMSSRLERELSATR</sequence>
<dbReference type="AlphaFoldDB" id="A0A0C9UJ03"/>
<keyword evidence="2" id="KW-1185">Reference proteome</keyword>